<dbReference type="InterPro" id="IPR039796">
    <property type="entry name" value="MIP18"/>
</dbReference>
<evidence type="ECO:0000256" key="1">
    <source>
        <dbReference type="ARBA" id="ARBA00010381"/>
    </source>
</evidence>
<evidence type="ECO:0000256" key="2">
    <source>
        <dbReference type="ARBA" id="ARBA00022829"/>
    </source>
</evidence>
<dbReference type="AlphaFoldDB" id="A0AAW1THX9"/>
<evidence type="ECO:0000313" key="5">
    <source>
        <dbReference type="Proteomes" id="UP001485043"/>
    </source>
</evidence>
<keyword evidence="5" id="KW-1185">Reference proteome</keyword>
<sequence>MDTLINPAPVVYERKETKRHKGRSTTDETQRDAIDALEIFEHVRDITDPEHPYSLEQLNVVSEDLINVDDAKGNIMVQFTPTVQHCSMATLIGLCIRVKLMRVLPTRFKVDIMITPGGHSTEDQVNKQLNDKERVAAALENPSLVQMVNNSLQTVK</sequence>
<dbReference type="GO" id="GO:0007059">
    <property type="term" value="P:chromosome segregation"/>
    <property type="evidence" value="ECO:0007669"/>
    <property type="project" value="UniProtKB-KW"/>
</dbReference>
<dbReference type="Gene3D" id="6.10.250.1280">
    <property type="match status" value="1"/>
</dbReference>
<evidence type="ECO:0000313" key="4">
    <source>
        <dbReference type="EMBL" id="KAK9868081.1"/>
    </source>
</evidence>
<gene>
    <name evidence="4" type="ORF">WJX84_001852</name>
</gene>
<dbReference type="FunFam" id="3.30.300.130:FF:000010">
    <property type="entry name" value="Protein AE7-like 1"/>
    <property type="match status" value="1"/>
</dbReference>
<comment type="similarity">
    <text evidence="1">Belongs to the MIP18 family.</text>
</comment>
<dbReference type="GO" id="GO:0051604">
    <property type="term" value="P:protein maturation"/>
    <property type="evidence" value="ECO:0007669"/>
    <property type="project" value="InterPro"/>
</dbReference>
<dbReference type="PANTHER" id="PTHR12377">
    <property type="entry name" value="CYTOSOLIC IRON-SULFUR ASSEMBLY COMPONENT 2B-RELATED"/>
    <property type="match status" value="1"/>
</dbReference>
<comment type="caution">
    <text evidence="4">The sequence shown here is derived from an EMBL/GenBank/DDBJ whole genome shotgun (WGS) entry which is preliminary data.</text>
</comment>
<organism evidence="4 5">
    <name type="scientific">Apatococcus fuscideae</name>
    <dbReference type="NCBI Taxonomy" id="2026836"/>
    <lineage>
        <taxon>Eukaryota</taxon>
        <taxon>Viridiplantae</taxon>
        <taxon>Chlorophyta</taxon>
        <taxon>core chlorophytes</taxon>
        <taxon>Trebouxiophyceae</taxon>
        <taxon>Chlorellales</taxon>
        <taxon>Chlorellaceae</taxon>
        <taxon>Apatococcus</taxon>
    </lineage>
</organism>
<dbReference type="InterPro" id="IPR002744">
    <property type="entry name" value="MIP18-like"/>
</dbReference>
<dbReference type="Proteomes" id="UP001485043">
    <property type="component" value="Unassembled WGS sequence"/>
</dbReference>
<feature type="domain" description="MIP18 family-like" evidence="3">
    <location>
        <begin position="39"/>
        <end position="110"/>
    </location>
</feature>
<dbReference type="PANTHER" id="PTHR12377:SF0">
    <property type="entry name" value="CYTOSOLIC IRON-SULFUR ASSEMBLY COMPONENT 2B"/>
    <property type="match status" value="1"/>
</dbReference>
<evidence type="ECO:0000259" key="3">
    <source>
        <dbReference type="Pfam" id="PF01883"/>
    </source>
</evidence>
<reference evidence="4 5" key="1">
    <citation type="journal article" date="2024" name="Nat. Commun.">
        <title>Phylogenomics reveals the evolutionary origins of lichenization in chlorophyte algae.</title>
        <authorList>
            <person name="Puginier C."/>
            <person name="Libourel C."/>
            <person name="Otte J."/>
            <person name="Skaloud P."/>
            <person name="Haon M."/>
            <person name="Grisel S."/>
            <person name="Petersen M."/>
            <person name="Berrin J.G."/>
            <person name="Delaux P.M."/>
            <person name="Dal Grande F."/>
            <person name="Keller J."/>
        </authorList>
    </citation>
    <scope>NUCLEOTIDE SEQUENCE [LARGE SCALE GENOMIC DNA]</scope>
    <source>
        <strain evidence="4 5">SAG 2523</strain>
    </source>
</reference>
<dbReference type="Gene3D" id="3.30.300.130">
    <property type="entry name" value="Fe-S cluster assembly (FSCA)"/>
    <property type="match status" value="1"/>
</dbReference>
<dbReference type="EMBL" id="JALJOV010000046">
    <property type="protein sequence ID" value="KAK9868081.1"/>
    <property type="molecule type" value="Genomic_DNA"/>
</dbReference>
<dbReference type="SUPFAM" id="SSF117916">
    <property type="entry name" value="Fe-S cluster assembly (FSCA) domain-like"/>
    <property type="match status" value="1"/>
</dbReference>
<proteinExistence type="inferred from homology"/>
<dbReference type="InterPro" id="IPR034904">
    <property type="entry name" value="FSCA_dom_sf"/>
</dbReference>
<name>A0AAW1THX9_9CHLO</name>
<dbReference type="Pfam" id="PF01883">
    <property type="entry name" value="FeS_assembly_P"/>
    <property type="match status" value="1"/>
</dbReference>
<protein>
    <recommendedName>
        <fullName evidence="3">MIP18 family-like domain-containing protein</fullName>
    </recommendedName>
</protein>
<keyword evidence="2" id="KW-0159">Chromosome partition</keyword>
<accession>A0AAW1THX9</accession>